<accession>I3EI06</accession>
<dbReference type="HOGENOM" id="CLU_2134168_0_0_1"/>
<dbReference type="AlphaFoldDB" id="I3EI06"/>
<evidence type="ECO:0000313" key="2">
    <source>
        <dbReference type="EMBL" id="EIJ88853.1"/>
    </source>
</evidence>
<keyword evidence="3" id="KW-1185">Reference proteome</keyword>
<dbReference type="VEuPathDB" id="MicrosporidiaDB:NEQG_00672"/>
<reference evidence="2" key="1">
    <citation type="submission" date="2011-01" db="EMBL/GenBank/DDBJ databases">
        <title>The Genome Sequence of Nematocida parisii strain ERTm3.</title>
        <authorList>
            <consortium name="The Broad Institute Genome Sequencing Platform"/>
            <consortium name="The Broad Institute Genome Sequencing Center for Infectious Disease"/>
            <person name="Cuomo C."/>
            <person name="Troemel E."/>
            <person name="Young S.K."/>
            <person name="Zeng Q."/>
            <person name="Gargeya S."/>
            <person name="Fitzgerald M."/>
            <person name="Haas B."/>
            <person name="Abouelleil A."/>
            <person name="Alvarado L."/>
            <person name="Arachchi H.M."/>
            <person name="Berlin A."/>
            <person name="Chapman S.B."/>
            <person name="Gearin G."/>
            <person name="Goldberg J."/>
            <person name="Griggs A."/>
            <person name="Gujja S."/>
            <person name="Hansen M."/>
            <person name="Heiman D."/>
            <person name="Howarth C."/>
            <person name="Larimer J."/>
            <person name="Lui A."/>
            <person name="MacDonald P.J.P."/>
            <person name="McCowen C."/>
            <person name="Montmayeur A."/>
            <person name="Murphy C."/>
            <person name="Neiman D."/>
            <person name="Pearson M."/>
            <person name="Priest M."/>
            <person name="Roberts A."/>
            <person name="Saif S."/>
            <person name="Shea T."/>
            <person name="Sisk P."/>
            <person name="Stolte C."/>
            <person name="Sykes S."/>
            <person name="Wortman J."/>
            <person name="Nusbaum C."/>
            <person name="Birren B."/>
        </authorList>
    </citation>
    <scope>NUCLEOTIDE SEQUENCE</scope>
    <source>
        <strain evidence="2">ERTm3</strain>
    </source>
</reference>
<evidence type="ECO:0000313" key="3">
    <source>
        <dbReference type="Proteomes" id="UP000002872"/>
    </source>
</evidence>
<evidence type="ECO:0008006" key="4">
    <source>
        <dbReference type="Google" id="ProtNLM"/>
    </source>
</evidence>
<gene>
    <name evidence="2" type="ORF">NEQG_00672</name>
</gene>
<dbReference type="Proteomes" id="UP000002872">
    <property type="component" value="Unassembled WGS sequence"/>
</dbReference>
<dbReference type="InParanoid" id="I3EI06"/>
<proteinExistence type="predicted"/>
<protein>
    <recommendedName>
        <fullName evidence="4">TIL domain-containing protein</fullName>
    </recommendedName>
</protein>
<feature type="chain" id="PRO_5003671006" description="TIL domain-containing protein" evidence="1">
    <location>
        <begin position="21"/>
        <end position="113"/>
    </location>
</feature>
<dbReference type="EMBL" id="GL870877">
    <property type="protein sequence ID" value="EIJ88853.1"/>
    <property type="molecule type" value="Genomic_DNA"/>
</dbReference>
<evidence type="ECO:0000256" key="1">
    <source>
        <dbReference type="SAM" id="SignalP"/>
    </source>
</evidence>
<dbReference type="InterPro" id="IPR009030">
    <property type="entry name" value="Growth_fac_rcpt_cys_sf"/>
</dbReference>
<feature type="signal peptide" evidence="1">
    <location>
        <begin position="1"/>
        <end position="20"/>
    </location>
</feature>
<dbReference type="OrthoDB" id="671595at2759"/>
<dbReference type="SUPFAM" id="SSF57184">
    <property type="entry name" value="Growth factor receptor domain"/>
    <property type="match status" value="1"/>
</dbReference>
<keyword evidence="1" id="KW-0732">Signal</keyword>
<organism evidence="2 3">
    <name type="scientific">Nematocida parisii (strain ERTm3)</name>
    <name type="common">Nematode killer fungus</name>
    <dbReference type="NCBI Taxonomy" id="935791"/>
    <lineage>
        <taxon>Eukaryota</taxon>
        <taxon>Fungi</taxon>
        <taxon>Fungi incertae sedis</taxon>
        <taxon>Microsporidia</taxon>
        <taxon>Nematocida</taxon>
    </lineage>
</organism>
<sequence>MKVTYTLIAIVLVVLGLVSATDCNKKSRSRSPSPRCDAHCPPGFTKNANGECVKNDDCQNPNCKNCPPGFTKNENGECVRNDDCEDPNACKHCPPGFTKNANGECVRKSRACR</sequence>
<name>I3EI06_NEMP3</name>